<keyword evidence="3" id="KW-0804">Transcription</keyword>
<evidence type="ECO:0000259" key="4">
    <source>
        <dbReference type="Pfam" id="PF03472"/>
    </source>
</evidence>
<dbReference type="GO" id="GO:0003677">
    <property type="term" value="F:DNA binding"/>
    <property type="evidence" value="ECO:0007669"/>
    <property type="project" value="UniProtKB-KW"/>
</dbReference>
<protein>
    <submittedName>
        <fullName evidence="5">LuxR family transcriptional regulator</fullName>
    </submittedName>
</protein>
<dbReference type="RefSeq" id="WP_246414594.1">
    <property type="nucleotide sequence ID" value="NZ_JACIJM010000004.1"/>
</dbReference>
<organism evidence="5 6">
    <name type="scientific">Yoonia ponticola</name>
    <dbReference type="NCBI Taxonomy" id="1524255"/>
    <lineage>
        <taxon>Bacteria</taxon>
        <taxon>Pseudomonadati</taxon>
        <taxon>Pseudomonadota</taxon>
        <taxon>Alphaproteobacteria</taxon>
        <taxon>Rhodobacterales</taxon>
        <taxon>Paracoccaceae</taxon>
        <taxon>Yoonia</taxon>
    </lineage>
</organism>
<dbReference type="SUPFAM" id="SSF75516">
    <property type="entry name" value="Pheromone-binding domain of LuxR-like quorum-sensing transcription factors"/>
    <property type="match status" value="1"/>
</dbReference>
<evidence type="ECO:0000256" key="1">
    <source>
        <dbReference type="ARBA" id="ARBA00023015"/>
    </source>
</evidence>
<dbReference type="Proteomes" id="UP000535415">
    <property type="component" value="Unassembled WGS sequence"/>
</dbReference>
<sequence length="164" mass="18264">MAGQAEIQNKLAALMALAPMGFAMALHVRFTTPTFLFQTYDRKWLDVYTKRGYVMSDPAVHWGFENRGVRTWTELAYMDTAGVFKAAAEHNLNYGLICALGNDTSPSFCACACDKREFTQEETDEIMGHLNDIHALTDNLQSLSPETAAALKEMSVLYTHPSDS</sequence>
<evidence type="ECO:0000313" key="5">
    <source>
        <dbReference type="EMBL" id="MBB5722102.1"/>
    </source>
</evidence>
<dbReference type="Pfam" id="PF03472">
    <property type="entry name" value="Autoind_bind"/>
    <property type="match status" value="1"/>
</dbReference>
<reference evidence="5 6" key="1">
    <citation type="submission" date="2020-08" db="EMBL/GenBank/DDBJ databases">
        <title>Genomic Encyclopedia of Type Strains, Phase IV (KMG-IV): sequencing the most valuable type-strain genomes for metagenomic binning, comparative biology and taxonomic classification.</title>
        <authorList>
            <person name="Goeker M."/>
        </authorList>
    </citation>
    <scope>NUCLEOTIDE SEQUENCE [LARGE SCALE GENOMIC DNA]</scope>
    <source>
        <strain evidence="5 6">DSM 101064</strain>
    </source>
</reference>
<keyword evidence="1" id="KW-0805">Transcription regulation</keyword>
<dbReference type="Gene3D" id="3.30.450.80">
    <property type="entry name" value="Transcription factor LuxR-like, autoinducer-binding domain"/>
    <property type="match status" value="1"/>
</dbReference>
<proteinExistence type="predicted"/>
<feature type="domain" description="Transcription factor LuxR-like autoinducer-binding" evidence="4">
    <location>
        <begin position="31"/>
        <end position="107"/>
    </location>
</feature>
<evidence type="ECO:0000256" key="3">
    <source>
        <dbReference type="ARBA" id="ARBA00023163"/>
    </source>
</evidence>
<dbReference type="AlphaFoldDB" id="A0A7W9BKQ6"/>
<dbReference type="InterPro" id="IPR005143">
    <property type="entry name" value="TF_LuxR_autoind-bd_dom"/>
</dbReference>
<accession>A0A7W9BKQ6</accession>
<comment type="caution">
    <text evidence="5">The sequence shown here is derived from an EMBL/GenBank/DDBJ whole genome shotgun (WGS) entry which is preliminary data.</text>
</comment>
<keyword evidence="6" id="KW-1185">Reference proteome</keyword>
<dbReference type="InterPro" id="IPR036693">
    <property type="entry name" value="TF_LuxR_autoind-bd_dom_sf"/>
</dbReference>
<keyword evidence="2" id="KW-0238">DNA-binding</keyword>
<gene>
    <name evidence="5" type="ORF">FHS72_001726</name>
</gene>
<name>A0A7W9BKQ6_9RHOB</name>
<dbReference type="EMBL" id="JACIJM010000004">
    <property type="protein sequence ID" value="MBB5722102.1"/>
    <property type="molecule type" value="Genomic_DNA"/>
</dbReference>
<evidence type="ECO:0000313" key="6">
    <source>
        <dbReference type="Proteomes" id="UP000535415"/>
    </source>
</evidence>
<evidence type="ECO:0000256" key="2">
    <source>
        <dbReference type="ARBA" id="ARBA00023125"/>
    </source>
</evidence>